<accession>A0A0F9RVB6</accession>
<gene>
    <name evidence="1" type="ORF">LCGC14_0548490</name>
</gene>
<evidence type="ECO:0000313" key="1">
    <source>
        <dbReference type="EMBL" id="KKN58754.1"/>
    </source>
</evidence>
<sequence length="66" mass="7945">MLNLSSKILSLLMHEHREIKKYSSDEKPCDEEWSNHMVRRDAYIEVLSLVDQFLDQIEWKYIGECT</sequence>
<organism evidence="1">
    <name type="scientific">marine sediment metagenome</name>
    <dbReference type="NCBI Taxonomy" id="412755"/>
    <lineage>
        <taxon>unclassified sequences</taxon>
        <taxon>metagenomes</taxon>
        <taxon>ecological metagenomes</taxon>
    </lineage>
</organism>
<comment type="caution">
    <text evidence="1">The sequence shown here is derived from an EMBL/GenBank/DDBJ whole genome shotgun (WGS) entry which is preliminary data.</text>
</comment>
<reference evidence="1" key="1">
    <citation type="journal article" date="2015" name="Nature">
        <title>Complex archaea that bridge the gap between prokaryotes and eukaryotes.</title>
        <authorList>
            <person name="Spang A."/>
            <person name="Saw J.H."/>
            <person name="Jorgensen S.L."/>
            <person name="Zaremba-Niedzwiedzka K."/>
            <person name="Martijn J."/>
            <person name="Lind A.E."/>
            <person name="van Eijk R."/>
            <person name="Schleper C."/>
            <person name="Guy L."/>
            <person name="Ettema T.J."/>
        </authorList>
    </citation>
    <scope>NUCLEOTIDE SEQUENCE</scope>
</reference>
<proteinExistence type="predicted"/>
<dbReference type="EMBL" id="LAZR01000748">
    <property type="protein sequence ID" value="KKN58754.1"/>
    <property type="molecule type" value="Genomic_DNA"/>
</dbReference>
<protein>
    <submittedName>
        <fullName evidence="1">Uncharacterized protein</fullName>
    </submittedName>
</protein>
<dbReference type="AlphaFoldDB" id="A0A0F9RVB6"/>
<name>A0A0F9RVB6_9ZZZZ</name>